<keyword evidence="3" id="KW-1185">Reference proteome</keyword>
<dbReference type="EMBL" id="JANFYT010000011">
    <property type="protein sequence ID" value="MCQ4814055.1"/>
    <property type="molecule type" value="Genomic_DNA"/>
</dbReference>
<dbReference type="AlphaFoldDB" id="A0AAW5JZS0"/>
<reference evidence="2 3" key="1">
    <citation type="submission" date="2022-06" db="EMBL/GenBank/DDBJ databases">
        <title>Isolation of gut microbiota from human fecal samples.</title>
        <authorList>
            <person name="Pamer E.G."/>
            <person name="Barat B."/>
            <person name="Waligurski E."/>
            <person name="Medina S."/>
            <person name="Paddock L."/>
            <person name="Mostad J."/>
        </authorList>
    </citation>
    <scope>NUCLEOTIDE SEQUENCE [LARGE SCALE GENOMIC DNA]</scope>
    <source>
        <strain evidence="2 3">DFI.9.90</strain>
    </source>
</reference>
<comment type="caution">
    <text evidence="2">The sequence shown here is derived from an EMBL/GenBank/DDBJ whole genome shotgun (WGS) entry which is preliminary data.</text>
</comment>
<protein>
    <recommendedName>
        <fullName evidence="4">GspL periplasmic domain-containing protein</fullName>
    </recommendedName>
</protein>
<keyword evidence="1" id="KW-1133">Transmembrane helix</keyword>
<dbReference type="Proteomes" id="UP001205919">
    <property type="component" value="Unassembled WGS sequence"/>
</dbReference>
<dbReference type="NCBIfam" id="NF041617">
    <property type="entry name" value="T2SS_L_SYNERG"/>
    <property type="match status" value="1"/>
</dbReference>
<evidence type="ECO:0000256" key="1">
    <source>
        <dbReference type="SAM" id="Phobius"/>
    </source>
</evidence>
<proteinExistence type="predicted"/>
<keyword evidence="1" id="KW-0812">Transmembrane</keyword>
<sequence>MLIKGRNLMEKIAFAAKPAAASNKIKFYHLSCEKGELPLAGETEAYFIPFRTATVFPFSFPFGRKVNLRNAVSLTFRPVLGEQESKLSLVPQVTEQRVNLTRGAAWFVAKEEISEYEELLGKKSIFLPAPAAFASEVGGNGLIVWHEGNSSCALWLEDYTPQLYRYAPDPEGGAEALAQWMRSYASSIGKEIPAEDIRIFCSEDVSLGELRRAAAATFAAAPGLAHLDLSNRGASMAERYEAFFNTAFRSIKIASAAGLMFFILSLVILIQNKYMAESFAAAPSEVYRLAMGEVSRSPLASITKRMRLLTGGGVQLTLEGTLANFGAAWKTLPAGTDIKVDAIRYGRERTEIEGQAPKTDNIQQLRDALAKNGFAVKLGDVQQIPGGGMRFTLNLTEGGREK</sequence>
<accession>A0AAW5JZS0</accession>
<dbReference type="RefSeq" id="WP_256181736.1">
    <property type="nucleotide sequence ID" value="NZ_CAJLEK010000102.1"/>
</dbReference>
<evidence type="ECO:0000313" key="3">
    <source>
        <dbReference type="Proteomes" id="UP001205919"/>
    </source>
</evidence>
<gene>
    <name evidence="2" type="ORF">NE630_06380</name>
</gene>
<evidence type="ECO:0008006" key="4">
    <source>
        <dbReference type="Google" id="ProtNLM"/>
    </source>
</evidence>
<name>A0AAW5JZS0_9BACT</name>
<evidence type="ECO:0000313" key="2">
    <source>
        <dbReference type="EMBL" id="MCQ4814055.1"/>
    </source>
</evidence>
<organism evidence="2 3">
    <name type="scientific">Cloacibacillus evryensis</name>
    <dbReference type="NCBI Taxonomy" id="508460"/>
    <lineage>
        <taxon>Bacteria</taxon>
        <taxon>Thermotogati</taxon>
        <taxon>Synergistota</taxon>
        <taxon>Synergistia</taxon>
        <taxon>Synergistales</taxon>
        <taxon>Synergistaceae</taxon>
        <taxon>Cloacibacillus</taxon>
    </lineage>
</organism>
<keyword evidence="1" id="KW-0472">Membrane</keyword>
<feature type="transmembrane region" description="Helical" evidence="1">
    <location>
        <begin position="253"/>
        <end position="270"/>
    </location>
</feature>
<dbReference type="InterPro" id="IPR048115">
    <property type="entry name" value="T2SS_GspL_synerg"/>
</dbReference>